<evidence type="ECO:0000256" key="1">
    <source>
        <dbReference type="SAM" id="Phobius"/>
    </source>
</evidence>
<name>A0ABD5ZG58_9EURY</name>
<dbReference type="Proteomes" id="UP001596481">
    <property type="component" value="Unassembled WGS sequence"/>
</dbReference>
<keyword evidence="1" id="KW-1133">Transmembrane helix</keyword>
<keyword evidence="3" id="KW-1185">Reference proteome</keyword>
<organism evidence="2 3">
    <name type="scientific">Haloferax namakaokahaiae</name>
    <dbReference type="NCBI Taxonomy" id="1748331"/>
    <lineage>
        <taxon>Archaea</taxon>
        <taxon>Methanobacteriati</taxon>
        <taxon>Methanobacteriota</taxon>
        <taxon>Stenosarchaea group</taxon>
        <taxon>Halobacteria</taxon>
        <taxon>Halobacteriales</taxon>
        <taxon>Haloferacaceae</taxon>
        <taxon>Haloferax</taxon>
    </lineage>
</organism>
<dbReference type="RefSeq" id="WP_390223562.1">
    <property type="nucleotide sequence ID" value="NZ_JBHTAA010000005.1"/>
</dbReference>
<comment type="caution">
    <text evidence="2">The sequence shown here is derived from an EMBL/GenBank/DDBJ whole genome shotgun (WGS) entry which is preliminary data.</text>
</comment>
<feature type="transmembrane region" description="Helical" evidence="1">
    <location>
        <begin position="33"/>
        <end position="52"/>
    </location>
</feature>
<keyword evidence="1" id="KW-0472">Membrane</keyword>
<feature type="transmembrane region" description="Helical" evidence="1">
    <location>
        <begin position="9"/>
        <end position="27"/>
    </location>
</feature>
<accession>A0ABD5ZG58</accession>
<sequence>MDDSMYQRFGLALVIVGATLHLQAILVNPYAGWQTLGFALMVIGLLATGMPLGPPLSTAEPDTDDQS</sequence>
<protein>
    <submittedName>
        <fullName evidence="2">Uncharacterized protein</fullName>
    </submittedName>
</protein>
<dbReference type="EMBL" id="JBHTAA010000005">
    <property type="protein sequence ID" value="MFC7204126.1"/>
    <property type="molecule type" value="Genomic_DNA"/>
</dbReference>
<dbReference type="AlphaFoldDB" id="A0ABD5ZG58"/>
<reference evidence="2 3" key="1">
    <citation type="journal article" date="2019" name="Int. J. Syst. Evol. Microbiol.">
        <title>The Global Catalogue of Microorganisms (GCM) 10K type strain sequencing project: providing services to taxonomists for standard genome sequencing and annotation.</title>
        <authorList>
            <consortium name="The Broad Institute Genomics Platform"/>
            <consortium name="The Broad Institute Genome Sequencing Center for Infectious Disease"/>
            <person name="Wu L."/>
            <person name="Ma J."/>
        </authorList>
    </citation>
    <scope>NUCLEOTIDE SEQUENCE [LARGE SCALE GENOMIC DNA]</scope>
    <source>
        <strain evidence="2 3">DSM 29988</strain>
    </source>
</reference>
<gene>
    <name evidence="2" type="ORF">ACFQJC_11425</name>
</gene>
<evidence type="ECO:0000313" key="3">
    <source>
        <dbReference type="Proteomes" id="UP001596481"/>
    </source>
</evidence>
<evidence type="ECO:0000313" key="2">
    <source>
        <dbReference type="EMBL" id="MFC7204126.1"/>
    </source>
</evidence>
<proteinExistence type="predicted"/>
<keyword evidence="1" id="KW-0812">Transmembrane</keyword>